<evidence type="ECO:0000256" key="9">
    <source>
        <dbReference type="RuleBase" id="RU369079"/>
    </source>
</evidence>
<keyword evidence="3" id="KW-1003">Cell membrane</keyword>
<keyword evidence="2 9" id="KW-0813">Transport</keyword>
<comment type="subunit">
    <text evidence="9">The complex comprises the extracytoplasmic solute receptor protein and the two transmembrane proteins.</text>
</comment>
<evidence type="ECO:0000256" key="8">
    <source>
        <dbReference type="ARBA" id="ARBA00038436"/>
    </source>
</evidence>
<dbReference type="PANTHER" id="PTHR35011:SF4">
    <property type="entry name" value="SLL1102 PROTEIN"/>
    <property type="match status" value="1"/>
</dbReference>
<dbReference type="GO" id="GO:0005886">
    <property type="term" value="C:plasma membrane"/>
    <property type="evidence" value="ECO:0007669"/>
    <property type="project" value="UniProtKB-SubCell"/>
</dbReference>
<accession>A0AAE9XXT8</accession>
<reference evidence="11" key="1">
    <citation type="submission" date="2023-01" db="EMBL/GenBank/DDBJ databases">
        <title>The genome sequence of Kordiimonadaceae bacterium 6D33.</title>
        <authorList>
            <person name="Liu Y."/>
        </authorList>
    </citation>
    <scope>NUCLEOTIDE SEQUENCE</scope>
    <source>
        <strain evidence="11">6D33</strain>
    </source>
</reference>
<keyword evidence="7 9" id="KW-0472">Membrane</keyword>
<protein>
    <recommendedName>
        <fullName evidence="9">TRAP transporter small permease protein</fullName>
    </recommendedName>
</protein>
<feature type="transmembrane region" description="Helical" evidence="9">
    <location>
        <begin position="20"/>
        <end position="40"/>
    </location>
</feature>
<sequence>MLTRLASLLDGFAETTGKVLGLLPLILVLVQFAVVLSVYIFRLGSIELQESLQYINALMFLGAAGYTALHDEHVRVDIFYSRLGPRGKAMVNLFGTLFMLIPFLILFWMTALPFVEMSWTIREASVDAGGLPFVYILKATLLLFALTLSLQATSILIRSALTLRKGAA</sequence>
<keyword evidence="4 9" id="KW-0997">Cell inner membrane</keyword>
<gene>
    <name evidence="11" type="ORF">PH603_08270</name>
</gene>
<keyword evidence="5 9" id="KW-0812">Transmembrane</keyword>
<organism evidence="11 12">
    <name type="scientific">Gimibacter soli</name>
    <dbReference type="NCBI Taxonomy" id="3024400"/>
    <lineage>
        <taxon>Bacteria</taxon>
        <taxon>Pseudomonadati</taxon>
        <taxon>Pseudomonadota</taxon>
        <taxon>Alphaproteobacteria</taxon>
        <taxon>Kordiimonadales</taxon>
        <taxon>Temperatibacteraceae</taxon>
        <taxon>Gimibacter</taxon>
    </lineage>
</organism>
<evidence type="ECO:0000313" key="12">
    <source>
        <dbReference type="Proteomes" id="UP001217500"/>
    </source>
</evidence>
<evidence type="ECO:0000256" key="2">
    <source>
        <dbReference type="ARBA" id="ARBA00022448"/>
    </source>
</evidence>
<dbReference type="AlphaFoldDB" id="A0AAE9XXT8"/>
<comment type="subcellular location">
    <subcellularLocation>
        <location evidence="1 9">Cell inner membrane</location>
        <topology evidence="1 9">Multi-pass membrane protein</topology>
    </subcellularLocation>
</comment>
<feature type="transmembrane region" description="Helical" evidence="9">
    <location>
        <begin position="52"/>
        <end position="69"/>
    </location>
</feature>
<dbReference type="RefSeq" id="WP_289505606.1">
    <property type="nucleotide sequence ID" value="NZ_CP116805.1"/>
</dbReference>
<evidence type="ECO:0000256" key="4">
    <source>
        <dbReference type="ARBA" id="ARBA00022519"/>
    </source>
</evidence>
<feature type="domain" description="Tripartite ATP-independent periplasmic transporters DctQ component" evidence="10">
    <location>
        <begin position="27"/>
        <end position="158"/>
    </location>
</feature>
<feature type="transmembrane region" description="Helical" evidence="9">
    <location>
        <begin position="90"/>
        <end position="115"/>
    </location>
</feature>
<evidence type="ECO:0000256" key="5">
    <source>
        <dbReference type="ARBA" id="ARBA00022692"/>
    </source>
</evidence>
<evidence type="ECO:0000313" key="11">
    <source>
        <dbReference type="EMBL" id="WCL55749.1"/>
    </source>
</evidence>
<proteinExistence type="inferred from homology"/>
<dbReference type="GO" id="GO:0022857">
    <property type="term" value="F:transmembrane transporter activity"/>
    <property type="evidence" value="ECO:0007669"/>
    <property type="project" value="UniProtKB-UniRule"/>
</dbReference>
<evidence type="ECO:0000256" key="6">
    <source>
        <dbReference type="ARBA" id="ARBA00022989"/>
    </source>
</evidence>
<keyword evidence="12" id="KW-1185">Reference proteome</keyword>
<dbReference type="Proteomes" id="UP001217500">
    <property type="component" value="Chromosome"/>
</dbReference>
<keyword evidence="6 9" id="KW-1133">Transmembrane helix</keyword>
<dbReference type="InterPro" id="IPR055348">
    <property type="entry name" value="DctQ"/>
</dbReference>
<feature type="transmembrane region" description="Helical" evidence="9">
    <location>
        <begin position="135"/>
        <end position="157"/>
    </location>
</feature>
<dbReference type="InterPro" id="IPR007387">
    <property type="entry name" value="TRAP_DctQ"/>
</dbReference>
<evidence type="ECO:0000256" key="7">
    <source>
        <dbReference type="ARBA" id="ARBA00023136"/>
    </source>
</evidence>
<dbReference type="KEGG" id="gso:PH603_08270"/>
<name>A0AAE9XXT8_9PROT</name>
<comment type="function">
    <text evidence="9">Part of the tripartite ATP-independent periplasmic (TRAP) transport system.</text>
</comment>
<dbReference type="PANTHER" id="PTHR35011">
    <property type="entry name" value="2,3-DIKETO-L-GULONATE TRAP TRANSPORTER SMALL PERMEASE PROTEIN YIAM"/>
    <property type="match status" value="1"/>
</dbReference>
<comment type="similarity">
    <text evidence="8 9">Belongs to the TRAP transporter small permease family.</text>
</comment>
<evidence type="ECO:0000256" key="1">
    <source>
        <dbReference type="ARBA" id="ARBA00004429"/>
    </source>
</evidence>
<evidence type="ECO:0000259" key="10">
    <source>
        <dbReference type="Pfam" id="PF04290"/>
    </source>
</evidence>
<dbReference type="Pfam" id="PF04290">
    <property type="entry name" value="DctQ"/>
    <property type="match status" value="1"/>
</dbReference>
<dbReference type="EMBL" id="CP116805">
    <property type="protein sequence ID" value="WCL55749.1"/>
    <property type="molecule type" value="Genomic_DNA"/>
</dbReference>
<evidence type="ECO:0000256" key="3">
    <source>
        <dbReference type="ARBA" id="ARBA00022475"/>
    </source>
</evidence>